<keyword evidence="4" id="KW-0274">FAD</keyword>
<evidence type="ECO:0000256" key="7">
    <source>
        <dbReference type="ARBA" id="ARBA00023033"/>
    </source>
</evidence>
<proteinExistence type="inferred from homology"/>
<dbReference type="AlphaFoldDB" id="A0A382IHJ9"/>
<organism evidence="8">
    <name type="scientific">marine metagenome</name>
    <dbReference type="NCBI Taxonomy" id="408172"/>
    <lineage>
        <taxon>unclassified sequences</taxon>
        <taxon>metagenomes</taxon>
        <taxon>ecological metagenomes</taxon>
    </lineage>
</organism>
<evidence type="ECO:0000256" key="3">
    <source>
        <dbReference type="ARBA" id="ARBA00022630"/>
    </source>
</evidence>
<comment type="cofactor">
    <cofactor evidence="1">
        <name>FAD</name>
        <dbReference type="ChEBI" id="CHEBI:57692"/>
    </cofactor>
</comment>
<gene>
    <name evidence="8" type="ORF">METZ01_LOCUS251613</name>
</gene>
<dbReference type="PANTHER" id="PTHR43098">
    <property type="entry name" value="L-ORNITHINE N(5)-MONOOXYGENASE-RELATED"/>
    <property type="match status" value="1"/>
</dbReference>
<evidence type="ECO:0000256" key="2">
    <source>
        <dbReference type="ARBA" id="ARBA00010139"/>
    </source>
</evidence>
<evidence type="ECO:0000256" key="4">
    <source>
        <dbReference type="ARBA" id="ARBA00022827"/>
    </source>
</evidence>
<dbReference type="Gene3D" id="3.50.50.60">
    <property type="entry name" value="FAD/NAD(P)-binding domain"/>
    <property type="match status" value="1"/>
</dbReference>
<dbReference type="SUPFAM" id="SSF51905">
    <property type="entry name" value="FAD/NAD(P)-binding domain"/>
    <property type="match status" value="1"/>
</dbReference>
<comment type="similarity">
    <text evidence="2">Belongs to the FAD-binding monooxygenase family.</text>
</comment>
<evidence type="ECO:0000313" key="8">
    <source>
        <dbReference type="EMBL" id="SVB98759.1"/>
    </source>
</evidence>
<feature type="non-terminal residue" evidence="8">
    <location>
        <position position="253"/>
    </location>
</feature>
<evidence type="ECO:0000256" key="5">
    <source>
        <dbReference type="ARBA" id="ARBA00022857"/>
    </source>
</evidence>
<keyword evidence="6" id="KW-0560">Oxidoreductase</keyword>
<dbReference type="InterPro" id="IPR036188">
    <property type="entry name" value="FAD/NAD-bd_sf"/>
</dbReference>
<dbReference type="GO" id="GO:0004497">
    <property type="term" value="F:monooxygenase activity"/>
    <property type="evidence" value="ECO:0007669"/>
    <property type="project" value="UniProtKB-KW"/>
</dbReference>
<keyword evidence="7" id="KW-0503">Monooxygenase</keyword>
<reference evidence="8" key="1">
    <citation type="submission" date="2018-05" db="EMBL/GenBank/DDBJ databases">
        <authorList>
            <person name="Lanie J.A."/>
            <person name="Ng W.-L."/>
            <person name="Kazmierczak K.M."/>
            <person name="Andrzejewski T.M."/>
            <person name="Davidsen T.M."/>
            <person name="Wayne K.J."/>
            <person name="Tettelin H."/>
            <person name="Glass J.I."/>
            <person name="Rusch D."/>
            <person name="Podicherti R."/>
            <person name="Tsui H.-C.T."/>
            <person name="Winkler M.E."/>
        </authorList>
    </citation>
    <scope>NUCLEOTIDE SEQUENCE</scope>
</reference>
<evidence type="ECO:0000256" key="6">
    <source>
        <dbReference type="ARBA" id="ARBA00023002"/>
    </source>
</evidence>
<accession>A0A382IHJ9</accession>
<name>A0A382IHJ9_9ZZZZ</name>
<evidence type="ECO:0000256" key="1">
    <source>
        <dbReference type="ARBA" id="ARBA00001974"/>
    </source>
</evidence>
<dbReference type="PRINTS" id="PR00411">
    <property type="entry name" value="PNDRDTASEI"/>
</dbReference>
<evidence type="ECO:0008006" key="9">
    <source>
        <dbReference type="Google" id="ProtNLM"/>
    </source>
</evidence>
<dbReference type="InterPro" id="IPR050775">
    <property type="entry name" value="FAD-binding_Monooxygenases"/>
</dbReference>
<keyword evidence="5" id="KW-0521">NADP</keyword>
<dbReference type="Pfam" id="PF13738">
    <property type="entry name" value="Pyr_redox_3"/>
    <property type="match status" value="1"/>
</dbReference>
<dbReference type="PANTHER" id="PTHR43098:SF3">
    <property type="entry name" value="L-ORNITHINE N(5)-MONOOXYGENASE-RELATED"/>
    <property type="match status" value="1"/>
</dbReference>
<feature type="non-terminal residue" evidence="8">
    <location>
        <position position="1"/>
    </location>
</feature>
<protein>
    <recommendedName>
        <fullName evidence="9">FAD/NAD(P)-binding domain-containing protein</fullName>
    </recommendedName>
</protein>
<dbReference type="EMBL" id="UINC01067260">
    <property type="protein sequence ID" value="SVB98759.1"/>
    <property type="molecule type" value="Genomic_DNA"/>
</dbReference>
<keyword evidence="3" id="KW-0285">Flavoprotein</keyword>
<sequence length="253" mass="28887">VSHQELDAIVIGAGIAGLYAIYRLREIGLSVKAFEKGDGVGGTWYWNRYPGARCDVESWDYSYSFSEELEQEWDWTERYPTQPEVERYLNHVADRFDLRRDIEFGTRIDQARFDEEQNKWIIRTSKDETVLARYLVSAAGALSESFTPKFNGAETFAGEQYHTASWPAEGVDLANKRVGVIGTGSTGVQLIPQVAKLAKRLFVFQRTAQYAVPARNYLLDEDLRRDLKSDFRQRCEDKRANPVGLSNFPTDPP</sequence>